<dbReference type="KEGG" id="vg:13994386"/>
<sequence length="197" mass="22173">MFIITRTNQIISVLTHESDVRNQLAELQNEFSAEYHAGAEWTRNYYRSALNYSASLMRGLRVIRVPDDSESLKNLKWVQYIGNNYRGAVPTPDDVEIITDDFFTVESAQYEADAKVFATVVKSGLKSSGMEVILDPALNSDSLKPVSYYEDLIGTFARIKATTNIHGYGYATLFFSPEALGNIRVETQVINGLKVIW</sequence>
<protein>
    <submittedName>
        <fullName evidence="1">Uncharacterized protein</fullName>
    </submittedName>
</protein>
<evidence type="ECO:0000313" key="2">
    <source>
        <dbReference type="Proteomes" id="UP000000456"/>
    </source>
</evidence>
<organism evidence="1 2">
    <name type="scientific">Cronobacter phage vB_CsaP_GAP52</name>
    <dbReference type="NCBI Taxonomy" id="1141137"/>
    <lineage>
        <taxon>Viruses</taxon>
        <taxon>Duplodnaviria</taxon>
        <taxon>Heunggongvirae</taxon>
        <taxon>Uroviricota</taxon>
        <taxon>Caudoviricetes</taxon>
        <taxon>Grimontviridae</taxon>
        <taxon>Crifsvirus</taxon>
        <taxon>Crifsvirus GAP52</taxon>
    </lineage>
</organism>
<gene>
    <name evidence="1" type="ORF">GAP52_071</name>
</gene>
<accession>K4F9T4</accession>
<dbReference type="RefSeq" id="YP_006987721.1">
    <property type="nucleotide sequence ID" value="NC_019402.1"/>
</dbReference>
<dbReference type="GeneID" id="13994386"/>
<reference evidence="1 2" key="1">
    <citation type="submission" date="2011-10" db="EMBL/GenBank/DDBJ databases">
        <authorList>
            <person name="Burke D."/>
        </authorList>
    </citation>
    <scope>NUCLEOTIDE SEQUENCE [LARGE SCALE GENOMIC DNA]</scope>
    <source>
        <strain evidence="1">VB_CsaP_GAP-52</strain>
    </source>
</reference>
<evidence type="ECO:0000313" key="1">
    <source>
        <dbReference type="EMBL" id="AFC22065.1"/>
    </source>
</evidence>
<dbReference type="EMBL" id="JN882286">
    <property type="protein sequence ID" value="AFC22065.1"/>
    <property type="molecule type" value="Genomic_DNA"/>
</dbReference>
<name>K4F9T4_9CAUD</name>
<dbReference type="Proteomes" id="UP000000456">
    <property type="component" value="Segment"/>
</dbReference>
<proteinExistence type="predicted"/>
<keyword evidence="2" id="KW-1185">Reference proteome</keyword>